<dbReference type="InterPro" id="IPR008630">
    <property type="entry name" value="Glyco_trans_34"/>
</dbReference>
<dbReference type="Gene3D" id="3.90.550.10">
    <property type="entry name" value="Spore Coat Polysaccharide Biosynthesis Protein SpsA, Chain A"/>
    <property type="match status" value="1"/>
</dbReference>
<dbReference type="PANTHER" id="PTHR31306">
    <property type="entry name" value="ALPHA-1,6-MANNOSYLTRANSFERASE MNN11-RELATED"/>
    <property type="match status" value="1"/>
</dbReference>
<proteinExistence type="inferred from homology"/>
<dbReference type="GO" id="GO:0016757">
    <property type="term" value="F:glycosyltransferase activity"/>
    <property type="evidence" value="ECO:0007669"/>
    <property type="project" value="UniProtKB-KW"/>
</dbReference>
<keyword evidence="5" id="KW-1185">Reference proteome</keyword>
<evidence type="ECO:0000313" key="5">
    <source>
        <dbReference type="Proteomes" id="UP000002058"/>
    </source>
</evidence>
<evidence type="ECO:0000256" key="1">
    <source>
        <dbReference type="ARBA" id="ARBA00005664"/>
    </source>
</evidence>
<accession>C4K028</accession>
<sequence>MPLETFLPPPHLATIHILLSKDWNGVNNGVFFIRVHQWSVNLLIAAAAYPHLKPDVELFWYDQSAMSSLFKENKQFTQSVVYCPLRWFNAYMRAPNGVDPNPDSPAHLQVQPGDLLVHFPGTPAAKLNDTMEPYLTIAEAHRTEWEVPVEKTGYIEETQLFWKNTTR</sequence>
<dbReference type="InterPro" id="IPR029044">
    <property type="entry name" value="Nucleotide-diphossugar_trans"/>
</dbReference>
<dbReference type="RefSeq" id="XP_002583006.1">
    <property type="nucleotide sequence ID" value="XM_002582960.1"/>
</dbReference>
<evidence type="ECO:0000256" key="3">
    <source>
        <dbReference type="ARBA" id="ARBA00022679"/>
    </source>
</evidence>
<dbReference type="HOGENOM" id="CLU_039079_0_0_1"/>
<dbReference type="InParanoid" id="C4K028"/>
<dbReference type="KEGG" id="ure:UREG_07779"/>
<keyword evidence="2" id="KW-0328">Glycosyltransferase</keyword>
<comment type="similarity">
    <text evidence="1">Belongs to the glycosyltransferase 34 family.</text>
</comment>
<keyword evidence="3" id="KW-0808">Transferase</keyword>
<gene>
    <name evidence="4" type="ORF">UREG_07779</name>
</gene>
<dbReference type="eggNOG" id="ENOG502SHP1">
    <property type="taxonomic scope" value="Eukaryota"/>
</dbReference>
<dbReference type="GeneID" id="8442306"/>
<protein>
    <submittedName>
        <fullName evidence="4">Uncharacterized protein</fullName>
    </submittedName>
</protein>
<dbReference type="VEuPathDB" id="FungiDB:UREG_07779"/>
<dbReference type="GO" id="GO:0000139">
    <property type="term" value="C:Golgi membrane"/>
    <property type="evidence" value="ECO:0007669"/>
    <property type="project" value="TreeGrafter"/>
</dbReference>
<dbReference type="Pfam" id="PF05637">
    <property type="entry name" value="Glyco_transf_34"/>
    <property type="match status" value="1"/>
</dbReference>
<reference evidence="5" key="1">
    <citation type="journal article" date="2009" name="Genome Res.">
        <title>Comparative genomic analyses of the human fungal pathogens Coccidioides and their relatives.</title>
        <authorList>
            <person name="Sharpton T.J."/>
            <person name="Stajich J.E."/>
            <person name="Rounsley S.D."/>
            <person name="Gardner M.J."/>
            <person name="Wortman J.R."/>
            <person name="Jordar V.S."/>
            <person name="Maiti R."/>
            <person name="Kodira C.D."/>
            <person name="Neafsey D.E."/>
            <person name="Zeng Q."/>
            <person name="Hung C.-Y."/>
            <person name="McMahan C."/>
            <person name="Muszewska A."/>
            <person name="Grynberg M."/>
            <person name="Mandel M.A."/>
            <person name="Kellner E.M."/>
            <person name="Barker B.M."/>
            <person name="Galgiani J.N."/>
            <person name="Orbach M.J."/>
            <person name="Kirkland T.N."/>
            <person name="Cole G.T."/>
            <person name="Henn M.R."/>
            <person name="Birren B.W."/>
            <person name="Taylor J.W."/>
        </authorList>
    </citation>
    <scope>NUCLEOTIDE SEQUENCE [LARGE SCALE GENOMIC DNA]</scope>
    <source>
        <strain evidence="5">UAMH 1704</strain>
    </source>
</reference>
<name>C4K028_UNCRE</name>
<evidence type="ECO:0000313" key="4">
    <source>
        <dbReference type="EMBL" id="EEP82914.1"/>
    </source>
</evidence>
<dbReference type="PANTHER" id="PTHR31306:SF8">
    <property type="entry name" value="GLYCOSYLTRANSFERASE FAMILY 34 PROTEIN"/>
    <property type="match status" value="1"/>
</dbReference>
<dbReference type="OMA" id="HRTEWEV"/>
<dbReference type="EMBL" id="CH476619">
    <property type="protein sequence ID" value="EEP82914.1"/>
    <property type="molecule type" value="Genomic_DNA"/>
</dbReference>
<dbReference type="OrthoDB" id="407658at2759"/>
<dbReference type="AlphaFoldDB" id="C4K028"/>
<dbReference type="Proteomes" id="UP000002058">
    <property type="component" value="Unassembled WGS sequence"/>
</dbReference>
<dbReference type="GO" id="GO:0006487">
    <property type="term" value="P:protein N-linked glycosylation"/>
    <property type="evidence" value="ECO:0007669"/>
    <property type="project" value="TreeGrafter"/>
</dbReference>
<evidence type="ECO:0000256" key="2">
    <source>
        <dbReference type="ARBA" id="ARBA00022676"/>
    </source>
</evidence>
<organism evidence="4 5">
    <name type="scientific">Uncinocarpus reesii (strain UAMH 1704)</name>
    <dbReference type="NCBI Taxonomy" id="336963"/>
    <lineage>
        <taxon>Eukaryota</taxon>
        <taxon>Fungi</taxon>
        <taxon>Dikarya</taxon>
        <taxon>Ascomycota</taxon>
        <taxon>Pezizomycotina</taxon>
        <taxon>Eurotiomycetes</taxon>
        <taxon>Eurotiomycetidae</taxon>
        <taxon>Onygenales</taxon>
        <taxon>Onygenaceae</taxon>
        <taxon>Uncinocarpus</taxon>
    </lineage>
</organism>